<evidence type="ECO:0000259" key="4">
    <source>
        <dbReference type="PROSITE" id="PS01124"/>
    </source>
</evidence>
<dbReference type="Gene3D" id="1.10.10.60">
    <property type="entry name" value="Homeodomain-like"/>
    <property type="match status" value="2"/>
</dbReference>
<evidence type="ECO:0000256" key="3">
    <source>
        <dbReference type="ARBA" id="ARBA00023163"/>
    </source>
</evidence>
<dbReference type="SMART" id="SM00342">
    <property type="entry name" value="HTH_ARAC"/>
    <property type="match status" value="1"/>
</dbReference>
<dbReference type="PROSITE" id="PS01124">
    <property type="entry name" value="HTH_ARAC_FAMILY_2"/>
    <property type="match status" value="1"/>
</dbReference>
<evidence type="ECO:0000313" key="5">
    <source>
        <dbReference type="EMBL" id="SDO96430.1"/>
    </source>
</evidence>
<dbReference type="InterPro" id="IPR018060">
    <property type="entry name" value="HTH_AraC"/>
</dbReference>
<keyword evidence="3" id="KW-0804">Transcription</keyword>
<dbReference type="InterPro" id="IPR009057">
    <property type="entry name" value="Homeodomain-like_sf"/>
</dbReference>
<dbReference type="PANTHER" id="PTHR43280:SF27">
    <property type="entry name" value="TRANSCRIPTIONAL REGULATOR MTLR"/>
    <property type="match status" value="1"/>
</dbReference>
<gene>
    <name evidence="5" type="ORF">SAMN04489798_4315</name>
</gene>
<evidence type="ECO:0000256" key="1">
    <source>
        <dbReference type="ARBA" id="ARBA00023015"/>
    </source>
</evidence>
<keyword evidence="1" id="KW-0805">Transcription regulation</keyword>
<dbReference type="EMBL" id="LT629705">
    <property type="protein sequence ID" value="SDO96430.1"/>
    <property type="molecule type" value="Genomic_DNA"/>
</dbReference>
<protein>
    <submittedName>
        <fullName evidence="5">AraC-type DNA-binding protein</fullName>
    </submittedName>
</protein>
<dbReference type="Pfam" id="PF12833">
    <property type="entry name" value="HTH_18"/>
    <property type="match status" value="1"/>
</dbReference>
<dbReference type="SUPFAM" id="SSF46689">
    <property type="entry name" value="Homeodomain-like"/>
    <property type="match status" value="2"/>
</dbReference>
<dbReference type="GO" id="GO:0043565">
    <property type="term" value="F:sequence-specific DNA binding"/>
    <property type="evidence" value="ECO:0007669"/>
    <property type="project" value="InterPro"/>
</dbReference>
<dbReference type="GO" id="GO:0003700">
    <property type="term" value="F:DNA-binding transcription factor activity"/>
    <property type="evidence" value="ECO:0007669"/>
    <property type="project" value="InterPro"/>
</dbReference>
<dbReference type="Proteomes" id="UP000198827">
    <property type="component" value="Chromosome I"/>
</dbReference>
<name>A0A1H0NVK6_9PSED</name>
<sequence length="321" mass="36570">MTDSRTALFEQRHAELEVILPEPEHCFRWYEHDYPYPLARWNHHPEFEIHLIRQGSGKLVAGDYFGAFGAGHVALIGPDLPHDWIGDLRPGEFLKGRDVVLQFDGAAILALRSTLPELGELQHLFERARRGLEFTGATALQAARLMEDIGPARGLERLILFLQLINTLIKAPVQEAHTLASACYAPTLDDRSSERVHKAFDYLLNELTGDVRLSVIAQRLEMSEPGFSRFFKRVTGHGFIDLMRKLRVQRACRLLLQTEMSVSDICFEVGYENLSNFNRHFRIEMEQTPSEYRRGTAMNLFNRNGLHASLPHSKAHSIVDA</sequence>
<dbReference type="OrthoDB" id="9816011at2"/>
<keyword evidence="2 5" id="KW-0238">DNA-binding</keyword>
<feature type="domain" description="HTH araC/xylS-type" evidence="4">
    <location>
        <begin position="197"/>
        <end position="295"/>
    </location>
</feature>
<dbReference type="PANTHER" id="PTHR43280">
    <property type="entry name" value="ARAC-FAMILY TRANSCRIPTIONAL REGULATOR"/>
    <property type="match status" value="1"/>
</dbReference>
<dbReference type="RefSeq" id="WP_090188715.1">
    <property type="nucleotide sequence ID" value="NZ_LT629705.1"/>
</dbReference>
<reference evidence="5 6" key="1">
    <citation type="submission" date="2016-10" db="EMBL/GenBank/DDBJ databases">
        <authorList>
            <person name="de Groot N.N."/>
        </authorList>
    </citation>
    <scope>NUCLEOTIDE SEQUENCE [LARGE SCALE GENOMIC DNA]</scope>
    <source>
        <strain evidence="5 6">CECT 7543</strain>
    </source>
</reference>
<accession>A0A1H0NVK6</accession>
<evidence type="ECO:0000313" key="6">
    <source>
        <dbReference type="Proteomes" id="UP000198827"/>
    </source>
</evidence>
<organism evidence="5 6">
    <name type="scientific">Pseudomonas arsenicoxydans</name>
    <dbReference type="NCBI Taxonomy" id="702115"/>
    <lineage>
        <taxon>Bacteria</taxon>
        <taxon>Pseudomonadati</taxon>
        <taxon>Pseudomonadota</taxon>
        <taxon>Gammaproteobacteria</taxon>
        <taxon>Pseudomonadales</taxon>
        <taxon>Pseudomonadaceae</taxon>
        <taxon>Pseudomonas</taxon>
    </lineage>
</organism>
<evidence type="ECO:0000256" key="2">
    <source>
        <dbReference type="ARBA" id="ARBA00023125"/>
    </source>
</evidence>
<dbReference type="CDD" id="cd06976">
    <property type="entry name" value="cupin_MtlR-like_N"/>
    <property type="match status" value="1"/>
</dbReference>
<proteinExistence type="predicted"/>
<dbReference type="AlphaFoldDB" id="A0A1H0NVK6"/>